<keyword evidence="2 4" id="KW-0442">Lipid degradation</keyword>
<evidence type="ECO:0000313" key="6">
    <source>
        <dbReference type="EMBL" id="TFK22339.1"/>
    </source>
</evidence>
<feature type="active site" description="Charge relay system" evidence="5">
    <location>
        <position position="402"/>
    </location>
</feature>
<evidence type="ECO:0000256" key="2">
    <source>
        <dbReference type="ARBA" id="ARBA00022963"/>
    </source>
</evidence>
<proteinExistence type="inferred from homology"/>
<evidence type="ECO:0000256" key="3">
    <source>
        <dbReference type="ARBA" id="ARBA00023098"/>
    </source>
</evidence>
<dbReference type="PANTHER" id="PTHR10272">
    <property type="entry name" value="PLATELET-ACTIVATING FACTOR ACETYLHYDROLASE"/>
    <property type="match status" value="1"/>
</dbReference>
<accession>A0A5C3KPA8</accession>
<feature type="active site" description="Nucleophile" evidence="5">
    <location>
        <position position="282"/>
    </location>
</feature>
<comment type="similarity">
    <text evidence="4">Belongs to the serine esterase family.</text>
</comment>
<keyword evidence="1 4" id="KW-0378">Hydrolase</keyword>
<dbReference type="InterPro" id="IPR029058">
    <property type="entry name" value="AB_hydrolase_fold"/>
</dbReference>
<protein>
    <recommendedName>
        <fullName evidence="4">Putative phospholipase</fullName>
        <ecNumber evidence="4">3.1.1.47</ecNumber>
    </recommendedName>
</protein>
<evidence type="ECO:0000256" key="1">
    <source>
        <dbReference type="ARBA" id="ARBA00022801"/>
    </source>
</evidence>
<gene>
    <name evidence="6" type="ORF">FA15DRAFT_622679</name>
</gene>
<dbReference type="PIRSF" id="PIRSF018169">
    <property type="entry name" value="PAF_acetylhydrolase"/>
    <property type="match status" value="1"/>
</dbReference>
<evidence type="ECO:0000313" key="7">
    <source>
        <dbReference type="Proteomes" id="UP000307440"/>
    </source>
</evidence>
<name>A0A5C3KPA8_COPMA</name>
<dbReference type="Proteomes" id="UP000307440">
    <property type="component" value="Unassembled WGS sequence"/>
</dbReference>
<dbReference type="GO" id="GO:0003847">
    <property type="term" value="F:1-alkyl-2-acetylglycerophosphocholine esterase activity"/>
    <property type="evidence" value="ECO:0007669"/>
    <property type="project" value="UniProtKB-UniRule"/>
</dbReference>
<evidence type="ECO:0000256" key="5">
    <source>
        <dbReference type="PIRSR" id="PIRSR018169-1"/>
    </source>
</evidence>
<dbReference type="EC" id="3.1.1.47" evidence="4"/>
<dbReference type="OrthoDB" id="2363873at2759"/>
<dbReference type="Pfam" id="PF03403">
    <property type="entry name" value="PAF-AH_p_II"/>
    <property type="match status" value="1"/>
</dbReference>
<dbReference type="SUPFAM" id="SSF53474">
    <property type="entry name" value="alpha/beta-Hydrolases"/>
    <property type="match status" value="1"/>
</dbReference>
<feature type="active site" description="Charge relay system" evidence="5">
    <location>
        <position position="312"/>
    </location>
</feature>
<dbReference type="AlphaFoldDB" id="A0A5C3KPA8"/>
<dbReference type="STRING" id="230819.A0A5C3KPA8"/>
<comment type="catalytic activity">
    <reaction evidence="4">
        <text>a 1-O-alkyl-2-acetyl-sn-glycero-3-phosphocholine + H2O = a 1-O-alkyl-sn-glycero-3-phosphocholine + acetate + H(+)</text>
        <dbReference type="Rhea" id="RHEA:17777"/>
        <dbReference type="ChEBI" id="CHEBI:15377"/>
        <dbReference type="ChEBI" id="CHEBI:15378"/>
        <dbReference type="ChEBI" id="CHEBI:30089"/>
        <dbReference type="ChEBI" id="CHEBI:30909"/>
        <dbReference type="ChEBI" id="CHEBI:36707"/>
        <dbReference type="EC" id="3.1.1.47"/>
    </reaction>
</comment>
<dbReference type="GO" id="GO:0016042">
    <property type="term" value="P:lipid catabolic process"/>
    <property type="evidence" value="ECO:0007669"/>
    <property type="project" value="UniProtKB-KW"/>
</dbReference>
<evidence type="ECO:0000256" key="4">
    <source>
        <dbReference type="PIRNR" id="PIRNR018169"/>
    </source>
</evidence>
<dbReference type="EMBL" id="ML210243">
    <property type="protein sequence ID" value="TFK22339.1"/>
    <property type="molecule type" value="Genomic_DNA"/>
</dbReference>
<dbReference type="Gene3D" id="3.40.50.1820">
    <property type="entry name" value="alpha/beta hydrolase"/>
    <property type="match status" value="1"/>
</dbReference>
<keyword evidence="3 4" id="KW-0443">Lipid metabolism</keyword>
<dbReference type="PANTHER" id="PTHR10272:SF0">
    <property type="entry name" value="PLATELET-ACTIVATING FACTOR ACETYLHYDROLASE"/>
    <property type="match status" value="1"/>
</dbReference>
<keyword evidence="7" id="KW-1185">Reference proteome</keyword>
<organism evidence="6 7">
    <name type="scientific">Coprinopsis marcescibilis</name>
    <name type="common">Agaric fungus</name>
    <name type="synonym">Psathyrella marcescibilis</name>
    <dbReference type="NCBI Taxonomy" id="230819"/>
    <lineage>
        <taxon>Eukaryota</taxon>
        <taxon>Fungi</taxon>
        <taxon>Dikarya</taxon>
        <taxon>Basidiomycota</taxon>
        <taxon>Agaricomycotina</taxon>
        <taxon>Agaricomycetes</taxon>
        <taxon>Agaricomycetidae</taxon>
        <taxon>Agaricales</taxon>
        <taxon>Agaricineae</taxon>
        <taxon>Psathyrellaceae</taxon>
        <taxon>Coprinopsis</taxon>
    </lineage>
</organism>
<reference evidence="6 7" key="1">
    <citation type="journal article" date="2019" name="Nat. Ecol. Evol.">
        <title>Megaphylogeny resolves global patterns of mushroom evolution.</title>
        <authorList>
            <person name="Varga T."/>
            <person name="Krizsan K."/>
            <person name="Foldi C."/>
            <person name="Dima B."/>
            <person name="Sanchez-Garcia M."/>
            <person name="Sanchez-Ramirez S."/>
            <person name="Szollosi G.J."/>
            <person name="Szarkandi J.G."/>
            <person name="Papp V."/>
            <person name="Albert L."/>
            <person name="Andreopoulos W."/>
            <person name="Angelini C."/>
            <person name="Antonin V."/>
            <person name="Barry K.W."/>
            <person name="Bougher N.L."/>
            <person name="Buchanan P."/>
            <person name="Buyck B."/>
            <person name="Bense V."/>
            <person name="Catcheside P."/>
            <person name="Chovatia M."/>
            <person name="Cooper J."/>
            <person name="Damon W."/>
            <person name="Desjardin D."/>
            <person name="Finy P."/>
            <person name="Geml J."/>
            <person name="Haridas S."/>
            <person name="Hughes K."/>
            <person name="Justo A."/>
            <person name="Karasinski D."/>
            <person name="Kautmanova I."/>
            <person name="Kiss B."/>
            <person name="Kocsube S."/>
            <person name="Kotiranta H."/>
            <person name="LaButti K.M."/>
            <person name="Lechner B.E."/>
            <person name="Liimatainen K."/>
            <person name="Lipzen A."/>
            <person name="Lukacs Z."/>
            <person name="Mihaltcheva S."/>
            <person name="Morgado L.N."/>
            <person name="Niskanen T."/>
            <person name="Noordeloos M.E."/>
            <person name="Ohm R.A."/>
            <person name="Ortiz-Santana B."/>
            <person name="Ovrebo C."/>
            <person name="Racz N."/>
            <person name="Riley R."/>
            <person name="Savchenko A."/>
            <person name="Shiryaev A."/>
            <person name="Soop K."/>
            <person name="Spirin V."/>
            <person name="Szebenyi C."/>
            <person name="Tomsovsky M."/>
            <person name="Tulloss R.E."/>
            <person name="Uehling J."/>
            <person name="Grigoriev I.V."/>
            <person name="Vagvolgyi C."/>
            <person name="Papp T."/>
            <person name="Martin F.M."/>
            <person name="Miettinen O."/>
            <person name="Hibbett D.S."/>
            <person name="Nagy L.G."/>
        </authorList>
    </citation>
    <scope>NUCLEOTIDE SEQUENCE [LARGE SCALE GENOMIC DNA]</scope>
    <source>
        <strain evidence="6 7">CBS 121175</strain>
    </source>
</reference>
<sequence length="477" mass="53140">MFFLPAIQGRFPVGVTTFVSPVQRPRPIGTVKLRSPPTGSTRPNNALYLEEVAFTAYYPADTTSKPITKGVDWFIRPVKESLQGFSTFLGFSSWLLWPIVYFFGTLVKIPAYPNAPLLDPKNATVASENQWPLVIFSHGLGGSRTAYSQFCSRLAASGRVVLAVEHRDGTGTVSMPRSWNIDGEKSKPRTLLYLRESDIHWDDDSDSIKTAPFPLRVEQLAFRHHEVYITYNTFHKFIHNTPGTHLETIDGTHFDRKSWGLDEATEKPFVNCDENIVLAGHSFGGCTVLSILSSNPSDEYDRLPVDKAIILDPWLEPLPAPGPFPMKSGGNNVKENNIADFVSSALEQNDIVPSATPAHPRMLVINSETFTLWKDHFARLQEIVKGWEPNGRRIVTLVGSKHTSFSDFPILPIISGKTARNIFNTIADVSVAFLDNRFEEQLKDAKIVKMEPKIIGVKKDGKPRRKLAGAPGDVIVE</sequence>
<dbReference type="InterPro" id="IPR016715">
    <property type="entry name" value="PAF_acetylhydro_eukaryote"/>
</dbReference>